<dbReference type="GO" id="GO:0016020">
    <property type="term" value="C:membrane"/>
    <property type="evidence" value="ECO:0007669"/>
    <property type="project" value="UniProtKB-SubCell"/>
</dbReference>
<keyword evidence="7" id="KW-0677">Repeat</keyword>
<proteinExistence type="inferred from homology"/>
<dbReference type="SUPFAM" id="SSF52058">
    <property type="entry name" value="L domain-like"/>
    <property type="match status" value="1"/>
</dbReference>
<dbReference type="InterPro" id="IPR000719">
    <property type="entry name" value="Prot_kinase_dom"/>
</dbReference>
<dbReference type="InterPro" id="IPR011009">
    <property type="entry name" value="Kinase-like_dom_sf"/>
</dbReference>
<dbReference type="Gene3D" id="3.80.10.10">
    <property type="entry name" value="Ribonuclease Inhibitor"/>
    <property type="match status" value="2"/>
</dbReference>
<dbReference type="OrthoDB" id="2151624at2759"/>
<evidence type="ECO:0000256" key="1">
    <source>
        <dbReference type="ARBA" id="ARBA00004191"/>
    </source>
</evidence>
<keyword evidence="3" id="KW-0964">Secreted</keyword>
<comment type="similarity">
    <text evidence="10">Belongs to the polygalacturonase-inhibiting protein family.</text>
</comment>
<dbReference type="GO" id="GO:0005524">
    <property type="term" value="F:ATP binding"/>
    <property type="evidence" value="ECO:0007669"/>
    <property type="project" value="InterPro"/>
</dbReference>
<keyword evidence="5" id="KW-0812">Transmembrane</keyword>
<dbReference type="PANTHER" id="PTHR48007:SF86">
    <property type="entry name" value="(WILD MALAYSIAN BANANA) HYPOTHETICAL PROTEIN"/>
    <property type="match status" value="1"/>
</dbReference>
<dbReference type="PROSITE" id="PS50011">
    <property type="entry name" value="PROTEIN_KINASE_DOM"/>
    <property type="match status" value="1"/>
</dbReference>
<organism evidence="13 14">
    <name type="scientific">Castanea mollissima</name>
    <name type="common">Chinese chestnut</name>
    <dbReference type="NCBI Taxonomy" id="60419"/>
    <lineage>
        <taxon>Eukaryota</taxon>
        <taxon>Viridiplantae</taxon>
        <taxon>Streptophyta</taxon>
        <taxon>Embryophyta</taxon>
        <taxon>Tracheophyta</taxon>
        <taxon>Spermatophyta</taxon>
        <taxon>Magnoliopsida</taxon>
        <taxon>eudicotyledons</taxon>
        <taxon>Gunneridae</taxon>
        <taxon>Pentapetalae</taxon>
        <taxon>rosids</taxon>
        <taxon>fabids</taxon>
        <taxon>Fagales</taxon>
        <taxon>Fagaceae</taxon>
        <taxon>Castanea</taxon>
    </lineage>
</organism>
<dbReference type="InterPro" id="IPR032675">
    <property type="entry name" value="LRR_dom_sf"/>
</dbReference>
<feature type="chain" id="PRO_5035256677" description="Protein kinase domain-containing protein" evidence="11">
    <location>
        <begin position="21"/>
        <end position="655"/>
    </location>
</feature>
<reference evidence="13" key="1">
    <citation type="submission" date="2020-03" db="EMBL/GenBank/DDBJ databases">
        <title>Castanea mollissima Vanexum genome sequencing.</title>
        <authorList>
            <person name="Staton M."/>
        </authorList>
    </citation>
    <scope>NUCLEOTIDE SEQUENCE</scope>
    <source>
        <tissue evidence="13">Leaf</tissue>
    </source>
</reference>
<dbReference type="Gene3D" id="1.10.510.10">
    <property type="entry name" value="Transferase(Phosphotransferase) domain 1"/>
    <property type="match status" value="1"/>
</dbReference>
<dbReference type="Pfam" id="PF00560">
    <property type="entry name" value="LRR_1"/>
    <property type="match status" value="1"/>
</dbReference>
<dbReference type="InterPro" id="IPR013210">
    <property type="entry name" value="LRR_N_plant-typ"/>
</dbReference>
<evidence type="ECO:0000256" key="7">
    <source>
        <dbReference type="ARBA" id="ARBA00022737"/>
    </source>
</evidence>
<keyword evidence="14" id="KW-1185">Reference proteome</keyword>
<dbReference type="GO" id="GO:0004672">
    <property type="term" value="F:protein kinase activity"/>
    <property type="evidence" value="ECO:0007669"/>
    <property type="project" value="InterPro"/>
</dbReference>
<evidence type="ECO:0000256" key="5">
    <source>
        <dbReference type="ARBA" id="ARBA00022692"/>
    </source>
</evidence>
<sequence>MAHSARLVIALLYIFAGSFLDILETSNGHDVSCLRSIKKSLQDPHNNFKFSWNFGDPTLGSVCNFVGVDPIDCGKTDESRISGINLRSKGLKGHFPPGIKKCSSLTHLDLSGNELSGTIPNDIFKFLPSLTYLNLSSNNFTGKIPNSIVSCISLNVLLLDNNQLTGLIPPEINQLQMLRMFSVANNLLSGPVPLFSHFHFPAENFTNNRGLCGAPLEPCMPSPKKFIVLFKEGFVVGWSVAMVSVVVVMLRNKLRLLVKKASTKKATIGGTHWCFTDERSKSMMISQMERMVTRMSFTEISEATNNFNTHNVIGLGKIGMMYKAVLPNCWPLAVKRLHNCQSYEEQFLSELSALGILRHDNLVPLLGYCSEQNEKLLVYKYILHGNLYDWLHVGEGEPKDKILEWPLRTKIAIGIARGLAWLHHKYEFRVVHLNLGSNSILLDKNFEPKISNFGGAKISSSGGVMFTNSNVIDVSNSSFVDSGVWELGFVKKDVYDFGILLLELITRKEPIEINSFSYGCNGSLFDWITHLLSNSSDLYSVIDNSLIGRGFDGEIFELLRIACTCLNPFPSQRPTMLELYNTISTCGERYGITNDSEILMQPEIAIASSSIEINTISTFGERYGITNDSEILMQSEIVIASSSNEIVELEIAQTN</sequence>
<keyword evidence="4" id="KW-0433">Leucine-rich repeat</keyword>
<feature type="signal peptide" evidence="11">
    <location>
        <begin position="1"/>
        <end position="20"/>
    </location>
</feature>
<dbReference type="PANTHER" id="PTHR48007">
    <property type="entry name" value="LEUCINE-RICH REPEAT RECEPTOR-LIKE PROTEIN KINASE PXC1"/>
    <property type="match status" value="1"/>
</dbReference>
<keyword evidence="8" id="KW-1133">Transmembrane helix</keyword>
<evidence type="ECO:0000256" key="8">
    <source>
        <dbReference type="ARBA" id="ARBA00022989"/>
    </source>
</evidence>
<dbReference type="SUPFAM" id="SSF56112">
    <property type="entry name" value="Protein kinase-like (PK-like)"/>
    <property type="match status" value="1"/>
</dbReference>
<dbReference type="InterPro" id="IPR001245">
    <property type="entry name" value="Ser-Thr/Tyr_kinase_cat_dom"/>
</dbReference>
<evidence type="ECO:0000256" key="6">
    <source>
        <dbReference type="ARBA" id="ARBA00022729"/>
    </source>
</evidence>
<dbReference type="Pfam" id="PF07714">
    <property type="entry name" value="PK_Tyr_Ser-Thr"/>
    <property type="match status" value="1"/>
</dbReference>
<gene>
    <name evidence="13" type="ORF">CMV_007592</name>
</gene>
<dbReference type="FunFam" id="3.80.10.10:FF:000400">
    <property type="entry name" value="Nuclear pore complex protein NUP107"/>
    <property type="match status" value="1"/>
</dbReference>
<dbReference type="Pfam" id="PF08263">
    <property type="entry name" value="LRRNT_2"/>
    <property type="match status" value="1"/>
</dbReference>
<evidence type="ECO:0000256" key="11">
    <source>
        <dbReference type="SAM" id="SignalP"/>
    </source>
</evidence>
<evidence type="ECO:0000256" key="4">
    <source>
        <dbReference type="ARBA" id="ARBA00022614"/>
    </source>
</evidence>
<dbReference type="Pfam" id="PF13855">
    <property type="entry name" value="LRR_8"/>
    <property type="match status" value="1"/>
</dbReference>
<evidence type="ECO:0000313" key="14">
    <source>
        <dbReference type="Proteomes" id="UP000737018"/>
    </source>
</evidence>
<evidence type="ECO:0000256" key="10">
    <source>
        <dbReference type="ARBA" id="ARBA00038043"/>
    </source>
</evidence>
<dbReference type="InterPro" id="IPR046959">
    <property type="entry name" value="PRK1-6/SRF4-like"/>
</dbReference>
<accession>A0A8J4RMW8</accession>
<dbReference type="PRINTS" id="PR00019">
    <property type="entry name" value="LEURICHRPT"/>
</dbReference>
<dbReference type="Gene3D" id="3.30.200.20">
    <property type="entry name" value="Phosphorylase Kinase, domain 1"/>
    <property type="match status" value="1"/>
</dbReference>
<name>A0A8J4RMW8_9ROSI</name>
<evidence type="ECO:0000256" key="2">
    <source>
        <dbReference type="ARBA" id="ARBA00004370"/>
    </source>
</evidence>
<dbReference type="EMBL" id="JRKL02000760">
    <property type="protein sequence ID" value="KAF3968524.1"/>
    <property type="molecule type" value="Genomic_DNA"/>
</dbReference>
<evidence type="ECO:0000256" key="9">
    <source>
        <dbReference type="ARBA" id="ARBA00023136"/>
    </source>
</evidence>
<keyword evidence="6 11" id="KW-0732">Signal</keyword>
<dbReference type="InterPro" id="IPR001611">
    <property type="entry name" value="Leu-rich_rpt"/>
</dbReference>
<comment type="caution">
    <text evidence="13">The sequence shown here is derived from an EMBL/GenBank/DDBJ whole genome shotgun (WGS) entry which is preliminary data.</text>
</comment>
<dbReference type="AlphaFoldDB" id="A0A8J4RMW8"/>
<protein>
    <recommendedName>
        <fullName evidence="12">Protein kinase domain-containing protein</fullName>
    </recommendedName>
</protein>
<keyword evidence="9" id="KW-0472">Membrane</keyword>
<evidence type="ECO:0000259" key="12">
    <source>
        <dbReference type="PROSITE" id="PS50011"/>
    </source>
</evidence>
<keyword evidence="3" id="KW-0134">Cell wall</keyword>
<comment type="subcellular location">
    <subcellularLocation>
        <location evidence="2">Membrane</location>
    </subcellularLocation>
    <subcellularLocation>
        <location evidence="1">Secreted</location>
        <location evidence="1">Cell wall</location>
    </subcellularLocation>
</comment>
<dbReference type="Proteomes" id="UP000737018">
    <property type="component" value="Unassembled WGS sequence"/>
</dbReference>
<feature type="domain" description="Protein kinase" evidence="12">
    <location>
        <begin position="307"/>
        <end position="583"/>
    </location>
</feature>
<evidence type="ECO:0000313" key="13">
    <source>
        <dbReference type="EMBL" id="KAF3968524.1"/>
    </source>
</evidence>
<evidence type="ECO:0000256" key="3">
    <source>
        <dbReference type="ARBA" id="ARBA00022512"/>
    </source>
</evidence>